<sequence length="60" mass="6616">MQETKQQPDLALTEGSYPLSPEDLAEFLAYGVPLEDVEPSTQQEQVSTTSNHPHCLMNLG</sequence>
<comment type="caution">
    <text evidence="2">The sequence shown here is derived from an EMBL/GenBank/DDBJ whole genome shotgun (WGS) entry which is preliminary data.</text>
</comment>
<name>A0ABV7ZKE6_9HELI</name>
<organism evidence="2 3">
    <name type="scientific">Helicobacter baculiformis</name>
    <dbReference type="NCBI Taxonomy" id="427351"/>
    <lineage>
        <taxon>Bacteria</taxon>
        <taxon>Pseudomonadati</taxon>
        <taxon>Campylobacterota</taxon>
        <taxon>Epsilonproteobacteria</taxon>
        <taxon>Campylobacterales</taxon>
        <taxon>Helicobacteraceae</taxon>
        <taxon>Helicobacter</taxon>
    </lineage>
</organism>
<evidence type="ECO:0000313" key="3">
    <source>
        <dbReference type="Proteomes" id="UP001595783"/>
    </source>
</evidence>
<reference evidence="3" key="1">
    <citation type="journal article" date="2019" name="Int. J. Syst. Evol. Microbiol.">
        <title>The Global Catalogue of Microorganisms (GCM) 10K type strain sequencing project: providing services to taxonomists for standard genome sequencing and annotation.</title>
        <authorList>
            <consortium name="The Broad Institute Genomics Platform"/>
            <consortium name="The Broad Institute Genome Sequencing Center for Infectious Disease"/>
            <person name="Wu L."/>
            <person name="Ma J."/>
        </authorList>
    </citation>
    <scope>NUCLEOTIDE SEQUENCE [LARGE SCALE GENOMIC DNA]</scope>
    <source>
        <strain evidence="3">CCUG 53816</strain>
    </source>
</reference>
<protein>
    <submittedName>
        <fullName evidence="2">Uncharacterized protein</fullName>
    </submittedName>
</protein>
<dbReference type="RefSeq" id="WP_233708958.1">
    <property type="nucleotide sequence ID" value="NZ_FZMF01000009.1"/>
</dbReference>
<proteinExistence type="predicted"/>
<dbReference type="EMBL" id="JBHRZO010000029">
    <property type="protein sequence ID" value="MFC3847876.1"/>
    <property type="molecule type" value="Genomic_DNA"/>
</dbReference>
<accession>A0ABV7ZKE6</accession>
<feature type="compositionally biased region" description="Polar residues" evidence="1">
    <location>
        <begin position="39"/>
        <end position="52"/>
    </location>
</feature>
<feature type="region of interest" description="Disordered" evidence="1">
    <location>
        <begin position="35"/>
        <end position="60"/>
    </location>
</feature>
<evidence type="ECO:0000313" key="2">
    <source>
        <dbReference type="EMBL" id="MFC3847876.1"/>
    </source>
</evidence>
<gene>
    <name evidence="2" type="ORF">ACFOPX_04930</name>
</gene>
<dbReference type="Proteomes" id="UP001595783">
    <property type="component" value="Unassembled WGS sequence"/>
</dbReference>
<evidence type="ECO:0000256" key="1">
    <source>
        <dbReference type="SAM" id="MobiDB-lite"/>
    </source>
</evidence>
<keyword evidence="3" id="KW-1185">Reference proteome</keyword>